<organism evidence="10 11">
    <name type="scientific">Clostridium scatologenes</name>
    <dbReference type="NCBI Taxonomy" id="1548"/>
    <lineage>
        <taxon>Bacteria</taxon>
        <taxon>Bacillati</taxon>
        <taxon>Bacillota</taxon>
        <taxon>Clostridia</taxon>
        <taxon>Eubacteriales</taxon>
        <taxon>Clostridiaceae</taxon>
        <taxon>Clostridium</taxon>
    </lineage>
</organism>
<sequence>MYKILVIEDDIKLDKLIAEYLQKYKYETIHIQNFRNIETELKKTKADLILLDINLPYYDGFQLCKTLRRTSKVPVIIISSRDSHEEQIRGLELGADDYIVKPFNFDFLLAKIQAEIRRVYGEYAVESTMIESIGGIKLNKDTFDLLYNDIKIELSKNEFKLLNILIKNENKIVSREELLEELWDDITFVDDNTLTVNITRIRNKLKGLGVNEIISTKRGVGYIFQCNCNNGD</sequence>
<evidence type="ECO:0000313" key="11">
    <source>
        <dbReference type="Proteomes" id="UP000033115"/>
    </source>
</evidence>
<dbReference type="InterPro" id="IPR036388">
    <property type="entry name" value="WH-like_DNA-bd_sf"/>
</dbReference>
<name>A0A0E3JZC4_CLOSL</name>
<feature type="domain" description="OmpR/PhoB-type" evidence="9">
    <location>
        <begin position="128"/>
        <end position="226"/>
    </location>
</feature>
<dbReference type="Pfam" id="PF00486">
    <property type="entry name" value="Trans_reg_C"/>
    <property type="match status" value="1"/>
</dbReference>
<dbReference type="PROSITE" id="PS51755">
    <property type="entry name" value="OMPR_PHOB"/>
    <property type="match status" value="1"/>
</dbReference>
<dbReference type="KEGG" id="csq:CSCA_1027"/>
<keyword evidence="2" id="KW-0805">Transcription regulation</keyword>
<evidence type="ECO:0000256" key="7">
    <source>
        <dbReference type="PROSITE-ProRule" id="PRU01091"/>
    </source>
</evidence>
<dbReference type="Pfam" id="PF00072">
    <property type="entry name" value="Response_reg"/>
    <property type="match status" value="1"/>
</dbReference>
<dbReference type="GO" id="GO:0000156">
    <property type="term" value="F:phosphorelay response regulator activity"/>
    <property type="evidence" value="ECO:0007669"/>
    <property type="project" value="TreeGrafter"/>
</dbReference>
<feature type="domain" description="Response regulatory" evidence="8">
    <location>
        <begin position="3"/>
        <end position="116"/>
    </location>
</feature>
<dbReference type="InterPro" id="IPR039420">
    <property type="entry name" value="WalR-like"/>
</dbReference>
<dbReference type="GO" id="GO:0000976">
    <property type="term" value="F:transcription cis-regulatory region binding"/>
    <property type="evidence" value="ECO:0007669"/>
    <property type="project" value="TreeGrafter"/>
</dbReference>
<evidence type="ECO:0000256" key="4">
    <source>
        <dbReference type="ARBA" id="ARBA00023163"/>
    </source>
</evidence>
<dbReference type="EMBL" id="CP009933">
    <property type="protein sequence ID" value="AKA68152.1"/>
    <property type="molecule type" value="Genomic_DNA"/>
</dbReference>
<dbReference type="InterPro" id="IPR011006">
    <property type="entry name" value="CheY-like_superfamily"/>
</dbReference>
<dbReference type="AlphaFoldDB" id="A0A0E3JZC4"/>
<dbReference type="PANTHER" id="PTHR48111">
    <property type="entry name" value="REGULATOR OF RPOS"/>
    <property type="match status" value="1"/>
</dbReference>
<feature type="modified residue" description="4-aspartylphosphate" evidence="6">
    <location>
        <position position="52"/>
    </location>
</feature>
<accession>A0A0E3JZC4</accession>
<keyword evidence="4" id="KW-0804">Transcription</keyword>
<feature type="DNA-binding region" description="OmpR/PhoB-type" evidence="7">
    <location>
        <begin position="128"/>
        <end position="226"/>
    </location>
</feature>
<proteinExistence type="predicted"/>
<protein>
    <recommendedName>
        <fullName evidence="1">Stage 0 sporulation protein A homolog</fullName>
    </recommendedName>
</protein>
<dbReference type="Gene3D" id="3.40.50.2300">
    <property type="match status" value="1"/>
</dbReference>
<dbReference type="HOGENOM" id="CLU_000445_30_3_9"/>
<reference evidence="10 11" key="1">
    <citation type="journal article" date="2015" name="J. Biotechnol.">
        <title>Complete genome sequence of a malodorant-producing acetogen, Clostridium scatologenes ATCC 25775(T).</title>
        <authorList>
            <person name="Zhu Z."/>
            <person name="Guo T."/>
            <person name="Zheng H."/>
            <person name="Song T."/>
            <person name="Ouyang P."/>
            <person name="Xie J."/>
        </authorList>
    </citation>
    <scope>NUCLEOTIDE SEQUENCE [LARGE SCALE GENOMIC DNA]</scope>
    <source>
        <strain evidence="10 11">ATCC 25775</strain>
    </source>
</reference>
<gene>
    <name evidence="10" type="ORF">CSCA_1027</name>
</gene>
<dbReference type="Gene3D" id="6.10.250.690">
    <property type="match status" value="1"/>
</dbReference>
<dbReference type="Proteomes" id="UP000033115">
    <property type="component" value="Chromosome"/>
</dbReference>
<evidence type="ECO:0000256" key="2">
    <source>
        <dbReference type="ARBA" id="ARBA00023015"/>
    </source>
</evidence>
<dbReference type="SUPFAM" id="SSF52172">
    <property type="entry name" value="CheY-like"/>
    <property type="match status" value="1"/>
</dbReference>
<comment type="function">
    <text evidence="5">May play the central regulatory role in sporulation. It may be an element of the effector pathway responsible for the activation of sporulation genes in response to nutritional stress. Spo0A may act in concert with spo0H (a sigma factor) to control the expression of some genes that are critical to the sporulation process.</text>
</comment>
<dbReference type="GO" id="GO:0006355">
    <property type="term" value="P:regulation of DNA-templated transcription"/>
    <property type="evidence" value="ECO:0007669"/>
    <property type="project" value="InterPro"/>
</dbReference>
<evidence type="ECO:0000313" key="10">
    <source>
        <dbReference type="EMBL" id="AKA68152.1"/>
    </source>
</evidence>
<dbReference type="InterPro" id="IPR001867">
    <property type="entry name" value="OmpR/PhoB-type_DNA-bd"/>
</dbReference>
<evidence type="ECO:0000259" key="9">
    <source>
        <dbReference type="PROSITE" id="PS51755"/>
    </source>
</evidence>
<dbReference type="SMART" id="SM00448">
    <property type="entry name" value="REC"/>
    <property type="match status" value="1"/>
</dbReference>
<keyword evidence="3 7" id="KW-0238">DNA-binding</keyword>
<dbReference type="RefSeq" id="WP_029159643.1">
    <property type="nucleotide sequence ID" value="NZ_CP009933.1"/>
</dbReference>
<dbReference type="PROSITE" id="PS50110">
    <property type="entry name" value="RESPONSE_REGULATORY"/>
    <property type="match status" value="1"/>
</dbReference>
<evidence type="ECO:0000256" key="5">
    <source>
        <dbReference type="ARBA" id="ARBA00024867"/>
    </source>
</evidence>
<dbReference type="GO" id="GO:0005829">
    <property type="term" value="C:cytosol"/>
    <property type="evidence" value="ECO:0007669"/>
    <property type="project" value="TreeGrafter"/>
</dbReference>
<evidence type="ECO:0000256" key="3">
    <source>
        <dbReference type="ARBA" id="ARBA00023125"/>
    </source>
</evidence>
<dbReference type="Gene3D" id="1.10.10.10">
    <property type="entry name" value="Winged helix-like DNA-binding domain superfamily/Winged helix DNA-binding domain"/>
    <property type="match status" value="1"/>
</dbReference>
<evidence type="ECO:0000256" key="6">
    <source>
        <dbReference type="PROSITE-ProRule" id="PRU00169"/>
    </source>
</evidence>
<evidence type="ECO:0000259" key="8">
    <source>
        <dbReference type="PROSITE" id="PS50110"/>
    </source>
</evidence>
<keyword evidence="6" id="KW-0597">Phosphoprotein</keyword>
<dbReference type="InterPro" id="IPR001789">
    <property type="entry name" value="Sig_transdc_resp-reg_receiver"/>
</dbReference>
<evidence type="ECO:0000256" key="1">
    <source>
        <dbReference type="ARBA" id="ARBA00018672"/>
    </source>
</evidence>
<dbReference type="InterPro" id="IPR016032">
    <property type="entry name" value="Sig_transdc_resp-reg_C-effctor"/>
</dbReference>
<dbReference type="SMART" id="SM00862">
    <property type="entry name" value="Trans_reg_C"/>
    <property type="match status" value="1"/>
</dbReference>
<dbReference type="PANTHER" id="PTHR48111:SF43">
    <property type="entry name" value="STAGE 0 SPORULATION PROTEIN A HOMOLOG"/>
    <property type="match status" value="1"/>
</dbReference>
<dbReference type="GO" id="GO:0032993">
    <property type="term" value="C:protein-DNA complex"/>
    <property type="evidence" value="ECO:0007669"/>
    <property type="project" value="TreeGrafter"/>
</dbReference>
<dbReference type="CDD" id="cd00383">
    <property type="entry name" value="trans_reg_C"/>
    <property type="match status" value="1"/>
</dbReference>
<keyword evidence="11" id="KW-1185">Reference proteome</keyword>
<dbReference type="STRING" id="1548.CSCA_1027"/>
<dbReference type="SUPFAM" id="SSF46894">
    <property type="entry name" value="C-terminal effector domain of the bipartite response regulators"/>
    <property type="match status" value="1"/>
</dbReference>